<feature type="chain" id="PRO_5038008875" description="CBM2 domain-containing protein" evidence="6">
    <location>
        <begin position="27"/>
        <end position="367"/>
    </location>
</feature>
<dbReference type="Gene3D" id="2.60.120.180">
    <property type="match status" value="1"/>
</dbReference>
<keyword evidence="2 5" id="KW-0378">Hydrolase</keyword>
<dbReference type="InterPro" id="IPR013320">
    <property type="entry name" value="ConA-like_dom_sf"/>
</dbReference>
<keyword evidence="9" id="KW-1185">Reference proteome</keyword>
<dbReference type="InterPro" id="IPR002594">
    <property type="entry name" value="GH12"/>
</dbReference>
<dbReference type="SMART" id="SM00637">
    <property type="entry name" value="CBD_II"/>
    <property type="match status" value="1"/>
</dbReference>
<reference evidence="8" key="1">
    <citation type="submission" date="2021-01" db="EMBL/GenBank/DDBJ databases">
        <title>Whole genome shotgun sequence of Actinoplanes tereljensis NBRC 105297.</title>
        <authorList>
            <person name="Komaki H."/>
            <person name="Tamura T."/>
        </authorList>
    </citation>
    <scope>NUCLEOTIDE SEQUENCE</scope>
    <source>
        <strain evidence="8">NBRC 105297</strain>
    </source>
</reference>
<dbReference type="InterPro" id="IPR012291">
    <property type="entry name" value="CBM2_carb-bd_dom_sf"/>
</dbReference>
<organism evidence="8 9">
    <name type="scientific">Paractinoplanes tereljensis</name>
    <dbReference type="NCBI Taxonomy" id="571912"/>
    <lineage>
        <taxon>Bacteria</taxon>
        <taxon>Bacillati</taxon>
        <taxon>Actinomycetota</taxon>
        <taxon>Actinomycetes</taxon>
        <taxon>Micromonosporales</taxon>
        <taxon>Micromonosporaceae</taxon>
        <taxon>Paractinoplanes</taxon>
    </lineage>
</organism>
<evidence type="ECO:0000259" key="7">
    <source>
        <dbReference type="PROSITE" id="PS51173"/>
    </source>
</evidence>
<evidence type="ECO:0000256" key="5">
    <source>
        <dbReference type="RuleBase" id="RU361163"/>
    </source>
</evidence>
<dbReference type="SUPFAM" id="SSF49384">
    <property type="entry name" value="Carbohydrate-binding domain"/>
    <property type="match status" value="1"/>
</dbReference>
<dbReference type="EMBL" id="BOMY01000051">
    <property type="protein sequence ID" value="GIF25318.1"/>
    <property type="molecule type" value="Genomic_DNA"/>
</dbReference>
<dbReference type="GO" id="GO:0000272">
    <property type="term" value="P:polysaccharide catabolic process"/>
    <property type="evidence" value="ECO:0007669"/>
    <property type="project" value="UniProtKB-KW"/>
</dbReference>
<dbReference type="RefSeq" id="WP_307873300.1">
    <property type="nucleotide sequence ID" value="NZ_BOMY01000051.1"/>
</dbReference>
<dbReference type="PROSITE" id="PS00561">
    <property type="entry name" value="CBM2_A"/>
    <property type="match status" value="1"/>
</dbReference>
<gene>
    <name evidence="8" type="ORF">Ate02nite_80480</name>
</gene>
<dbReference type="SUPFAM" id="SSF49899">
    <property type="entry name" value="Concanavalin A-like lectins/glucanases"/>
    <property type="match status" value="1"/>
</dbReference>
<dbReference type="InterPro" id="IPR013319">
    <property type="entry name" value="GH11/12"/>
</dbReference>
<comment type="caution">
    <text evidence="8">The sequence shown here is derived from an EMBL/GenBank/DDBJ whole genome shotgun (WGS) entry which is preliminary data.</text>
</comment>
<dbReference type="PROSITE" id="PS51257">
    <property type="entry name" value="PROKAR_LIPOPROTEIN"/>
    <property type="match status" value="1"/>
</dbReference>
<evidence type="ECO:0000256" key="2">
    <source>
        <dbReference type="ARBA" id="ARBA00022801"/>
    </source>
</evidence>
<name>A0A919NVW4_9ACTN</name>
<accession>A0A919NVW4</accession>
<dbReference type="PROSITE" id="PS51173">
    <property type="entry name" value="CBM2"/>
    <property type="match status" value="1"/>
</dbReference>
<evidence type="ECO:0000256" key="3">
    <source>
        <dbReference type="ARBA" id="ARBA00023295"/>
    </source>
</evidence>
<dbReference type="Pfam" id="PF00553">
    <property type="entry name" value="CBM_2"/>
    <property type="match status" value="1"/>
</dbReference>
<dbReference type="Proteomes" id="UP000623608">
    <property type="component" value="Unassembled WGS sequence"/>
</dbReference>
<evidence type="ECO:0000313" key="9">
    <source>
        <dbReference type="Proteomes" id="UP000623608"/>
    </source>
</evidence>
<keyword evidence="4 5" id="KW-0624">Polysaccharide degradation</keyword>
<sequence>MRSRCLGLCLAAATGISVVVALPASAAAGCTVTYTVSSQWPSGFGANVTIKNLGDAVSSWTLVWSFGAGQTVTQAWNTTLTQSGSSVTAKNVGYNGSIATNGTQSFGFNGSWNGTNPAPASFALNGTTCTGGVTTTPTTAAPTTSAPSSGVPADAAWVATGQWDSWTNNGYTLNNDVWGSGAGPQTIWARTGTNWGVVANHPRTSGVKAYPHTGKTLNRTLSSLSSVASSFNVSVPSDGDHETAYDIWANSNAYEVMIWANKYGNVGPIAESYDSNGAVPTATNVSAGGHTWNVYRGSNGANAVYSFIRTAGNTSAASIDVLSVLNWLRTNGWWGDVTVGDIQFGFELSGTAGQSNFVCNSFSLTYA</sequence>
<dbReference type="InterPro" id="IPR018366">
    <property type="entry name" value="CBM2_CS"/>
</dbReference>
<dbReference type="Pfam" id="PF01670">
    <property type="entry name" value="Glyco_hydro_12"/>
    <property type="match status" value="1"/>
</dbReference>
<keyword evidence="5" id="KW-0119">Carbohydrate metabolism</keyword>
<feature type="domain" description="CBM2" evidence="7">
    <location>
        <begin position="23"/>
        <end position="132"/>
    </location>
</feature>
<dbReference type="PANTHER" id="PTHR34002:SF9">
    <property type="entry name" value="XYLOGLUCAN-SPECIFIC ENDO-BETA-1,4-GLUCANASE A"/>
    <property type="match status" value="1"/>
</dbReference>
<keyword evidence="6" id="KW-0732">Signal</keyword>
<evidence type="ECO:0000256" key="6">
    <source>
        <dbReference type="SAM" id="SignalP"/>
    </source>
</evidence>
<keyword evidence="3 5" id="KW-0326">Glycosidase</keyword>
<protein>
    <recommendedName>
        <fullName evidence="7">CBM2 domain-containing protein</fullName>
    </recommendedName>
</protein>
<dbReference type="InterPro" id="IPR001919">
    <property type="entry name" value="CBD2"/>
</dbReference>
<proteinExistence type="inferred from homology"/>
<feature type="signal peptide" evidence="6">
    <location>
        <begin position="1"/>
        <end position="26"/>
    </location>
</feature>
<dbReference type="GO" id="GO:0030247">
    <property type="term" value="F:polysaccharide binding"/>
    <property type="evidence" value="ECO:0007669"/>
    <property type="project" value="UniProtKB-UniRule"/>
</dbReference>
<dbReference type="PANTHER" id="PTHR34002">
    <property type="entry name" value="BLR1656 PROTEIN"/>
    <property type="match status" value="1"/>
</dbReference>
<evidence type="ECO:0000256" key="4">
    <source>
        <dbReference type="ARBA" id="ARBA00023326"/>
    </source>
</evidence>
<dbReference type="GO" id="GO:0008810">
    <property type="term" value="F:cellulase activity"/>
    <property type="evidence" value="ECO:0007669"/>
    <property type="project" value="InterPro"/>
</dbReference>
<dbReference type="InterPro" id="IPR008965">
    <property type="entry name" value="CBM2/CBM3_carb-bd_dom_sf"/>
</dbReference>
<evidence type="ECO:0000313" key="8">
    <source>
        <dbReference type="EMBL" id="GIF25318.1"/>
    </source>
</evidence>
<dbReference type="Gene3D" id="2.60.40.290">
    <property type="match status" value="1"/>
</dbReference>
<comment type="similarity">
    <text evidence="1 5">Belongs to the glycosyl hydrolase 12 (cellulase H) family.</text>
</comment>
<dbReference type="AlphaFoldDB" id="A0A919NVW4"/>
<evidence type="ECO:0000256" key="1">
    <source>
        <dbReference type="ARBA" id="ARBA00005519"/>
    </source>
</evidence>